<feature type="transmembrane region" description="Helical" evidence="7">
    <location>
        <begin position="122"/>
        <end position="146"/>
    </location>
</feature>
<accession>W0RRC3</accession>
<feature type="transmembrane region" description="Helical" evidence="7">
    <location>
        <begin position="69"/>
        <end position="90"/>
    </location>
</feature>
<evidence type="ECO:0000256" key="5">
    <source>
        <dbReference type="ARBA" id="ARBA00022989"/>
    </source>
</evidence>
<dbReference type="PANTHER" id="PTHR42865:SF7">
    <property type="entry name" value="PROTON_GLUTAMATE-ASPARTATE SYMPORTER"/>
    <property type="match status" value="1"/>
</dbReference>
<evidence type="ECO:0000256" key="6">
    <source>
        <dbReference type="ARBA" id="ARBA00023136"/>
    </source>
</evidence>
<dbReference type="eggNOG" id="COG1301">
    <property type="taxonomic scope" value="Bacteria"/>
</dbReference>
<evidence type="ECO:0000256" key="1">
    <source>
        <dbReference type="ARBA" id="ARBA00004651"/>
    </source>
</evidence>
<dbReference type="Gene3D" id="1.10.3860.10">
    <property type="entry name" value="Sodium:dicarboxylate symporter"/>
    <property type="match status" value="1"/>
</dbReference>
<dbReference type="PRINTS" id="PR00173">
    <property type="entry name" value="EDTRNSPORT"/>
</dbReference>
<gene>
    <name evidence="8" type="ORF">J421_5691</name>
</gene>
<dbReference type="InterPro" id="IPR001991">
    <property type="entry name" value="Na-dicarboxylate_symporter"/>
</dbReference>
<sequence>MGGRLAAGFALGALTGALIGPPVTVVRPLGDLLVRLLTVLVLPIVVCTIVTGLGAITPEALRRVGARSVALYAGASAAATALGLAVALLLRPGAGMTLPGAHAPPLAPPPGSFLDALVPANVVAALAEGQLLPVMVFTVPFALAIARLRRSGAARQADTVHAFFDGCGRASHVMLEGVMYYAPIGTFALAAMTFAPRDGRVLAQFATVLLAIYVAESTLCAALLLLLTVSVPPRSVIPAVRDVLVTAFATGSSAATLPMELEAAERRLGVDRRVFAFTLPLGVAVSKVGSAAYLAVACVFAANAAGIALVPGRVALIGALVWVGSVMTPPVGLGALVVLGFVLSQAGLPAAAAGVVAAIPFAGRLNTPVNSLGRLATTTLVARATESVGAQITVGALDAP</sequence>
<dbReference type="EMBL" id="CP007130">
    <property type="protein sequence ID" value="AHG93226.1"/>
    <property type="molecule type" value="Genomic_DNA"/>
</dbReference>
<feature type="transmembrane region" description="Helical" evidence="7">
    <location>
        <begin position="178"/>
        <end position="195"/>
    </location>
</feature>
<evidence type="ECO:0000313" key="8">
    <source>
        <dbReference type="EMBL" id="AHG93226.1"/>
    </source>
</evidence>
<dbReference type="GO" id="GO:0015293">
    <property type="term" value="F:symporter activity"/>
    <property type="evidence" value="ECO:0007669"/>
    <property type="project" value="UniProtKB-KW"/>
</dbReference>
<evidence type="ECO:0000256" key="4">
    <source>
        <dbReference type="ARBA" id="ARBA00022692"/>
    </source>
</evidence>
<dbReference type="KEGG" id="gba:J421_5691"/>
<evidence type="ECO:0000256" key="3">
    <source>
        <dbReference type="ARBA" id="ARBA00022475"/>
    </source>
</evidence>
<proteinExistence type="predicted"/>
<protein>
    <submittedName>
        <fullName evidence="8">Sodium:dicarboxylate symporter</fullName>
    </submittedName>
</protein>
<dbReference type="InterPro" id="IPR036458">
    <property type="entry name" value="Na:dicarbo_symporter_sf"/>
</dbReference>
<dbReference type="Pfam" id="PF00375">
    <property type="entry name" value="SDF"/>
    <property type="match status" value="1"/>
</dbReference>
<evidence type="ECO:0000256" key="7">
    <source>
        <dbReference type="SAM" id="Phobius"/>
    </source>
</evidence>
<dbReference type="Proteomes" id="UP000019151">
    <property type="component" value="Plasmid 2"/>
</dbReference>
<keyword evidence="8" id="KW-0614">Plasmid</keyword>
<keyword evidence="3" id="KW-1003">Cell membrane</keyword>
<feature type="transmembrane region" description="Helical" evidence="7">
    <location>
        <begin position="33"/>
        <end position="57"/>
    </location>
</feature>
<keyword evidence="4 7" id="KW-0812">Transmembrane</keyword>
<feature type="transmembrane region" description="Helical" evidence="7">
    <location>
        <begin position="201"/>
        <end position="227"/>
    </location>
</feature>
<evidence type="ECO:0000313" key="9">
    <source>
        <dbReference type="Proteomes" id="UP000019151"/>
    </source>
</evidence>
<organism evidence="8 9">
    <name type="scientific">Gemmatirosa kalamazoonensis</name>
    <dbReference type="NCBI Taxonomy" id="861299"/>
    <lineage>
        <taxon>Bacteria</taxon>
        <taxon>Pseudomonadati</taxon>
        <taxon>Gemmatimonadota</taxon>
        <taxon>Gemmatimonadia</taxon>
        <taxon>Gemmatimonadales</taxon>
        <taxon>Gemmatimonadaceae</taxon>
        <taxon>Gemmatirosa</taxon>
    </lineage>
</organism>
<name>W0RRC3_9BACT</name>
<keyword evidence="9" id="KW-1185">Reference proteome</keyword>
<keyword evidence="6 7" id="KW-0472">Membrane</keyword>
<evidence type="ECO:0000256" key="2">
    <source>
        <dbReference type="ARBA" id="ARBA00022448"/>
    </source>
</evidence>
<keyword evidence="2" id="KW-0813">Transport</keyword>
<keyword evidence="5 7" id="KW-1133">Transmembrane helix</keyword>
<dbReference type="GO" id="GO:0005886">
    <property type="term" value="C:plasma membrane"/>
    <property type="evidence" value="ECO:0007669"/>
    <property type="project" value="UniProtKB-SubCell"/>
</dbReference>
<dbReference type="AlphaFoldDB" id="W0RRC3"/>
<dbReference type="InParanoid" id="W0RRC3"/>
<geneLocation type="plasmid" evidence="8 9">
    <name>2</name>
</geneLocation>
<feature type="transmembrane region" description="Helical" evidence="7">
    <location>
        <begin position="314"/>
        <end position="342"/>
    </location>
</feature>
<dbReference type="HOGENOM" id="CLU_019375_7_1_0"/>
<comment type="subcellular location">
    <subcellularLocation>
        <location evidence="1">Cell membrane</location>
        <topology evidence="1">Multi-pass membrane protein</topology>
    </subcellularLocation>
</comment>
<feature type="transmembrane region" description="Helical" evidence="7">
    <location>
        <begin position="277"/>
        <end position="302"/>
    </location>
</feature>
<dbReference type="PANTHER" id="PTHR42865">
    <property type="entry name" value="PROTON/GLUTAMATE-ASPARTATE SYMPORTER"/>
    <property type="match status" value="1"/>
</dbReference>
<dbReference type="SUPFAM" id="SSF118215">
    <property type="entry name" value="Proton glutamate symport protein"/>
    <property type="match status" value="1"/>
</dbReference>
<reference evidence="8 9" key="1">
    <citation type="journal article" date="2014" name="Genome Announc.">
        <title>Genome Sequence and Methylome of Soil Bacterium Gemmatirosa kalamazoonensis KBS708T, a Member of the Rarely Cultivated Gemmatimonadetes Phylum.</title>
        <authorList>
            <person name="Debruyn J.M."/>
            <person name="Radosevich M."/>
            <person name="Wommack K.E."/>
            <person name="Polson S.W."/>
            <person name="Hauser L.J."/>
            <person name="Fawaz M.N."/>
            <person name="Korlach J."/>
            <person name="Tsai Y.C."/>
        </authorList>
    </citation>
    <scope>NUCLEOTIDE SEQUENCE [LARGE SCALE GENOMIC DNA]</scope>
    <source>
        <strain evidence="8 9">KBS708</strain>
        <plasmid evidence="9">Plasmid 2</plasmid>
    </source>
</reference>